<name>A0ABZ0WD01_9BACT</name>
<sequence length="303" mass="34337">MIKKILYASVMIGALITSCGTQKRITATKEKSKTTRESVNADSVALNDLQAEMSKKLGKRGVDSSLNKKIVSLLSTLQGDLSKIQQTVSAVDFFLEKKKNFRTNNYEDDVKPYVDRLDSFQLQKKTRDRIYQLLDEAVKMEAFQKYGMGAFFEPGIYRIAPAAFSSVNRSFQPAIDSMSAISNRYPDIKRTAHLVIVGYADATPITPGTPLFNELKSYMKQPDPQSVQMNQVLSDLRANELLRNLKIIMRTSASKFSNYNQLKIGYSSYGRGEALPFNNITDYTDNDERRRVVVFYWAILPEL</sequence>
<evidence type="ECO:0000313" key="1">
    <source>
        <dbReference type="EMBL" id="WQD40605.1"/>
    </source>
</evidence>
<dbReference type="EMBL" id="CP139960">
    <property type="protein sequence ID" value="WQD40605.1"/>
    <property type="molecule type" value="Genomic_DNA"/>
</dbReference>
<accession>A0ABZ0WD01</accession>
<evidence type="ECO:0000313" key="2">
    <source>
        <dbReference type="Proteomes" id="UP001325680"/>
    </source>
</evidence>
<protein>
    <recommendedName>
        <fullName evidence="3">OmpA family protein</fullName>
    </recommendedName>
</protein>
<evidence type="ECO:0008006" key="3">
    <source>
        <dbReference type="Google" id="ProtNLM"/>
    </source>
</evidence>
<dbReference type="RefSeq" id="WP_114789778.1">
    <property type="nucleotide sequence ID" value="NZ_CP139960.1"/>
</dbReference>
<gene>
    <name evidence="1" type="ORF">U0035_10640</name>
</gene>
<organism evidence="1 2">
    <name type="scientific">Niabella yanshanensis</name>
    <dbReference type="NCBI Taxonomy" id="577386"/>
    <lineage>
        <taxon>Bacteria</taxon>
        <taxon>Pseudomonadati</taxon>
        <taxon>Bacteroidota</taxon>
        <taxon>Chitinophagia</taxon>
        <taxon>Chitinophagales</taxon>
        <taxon>Chitinophagaceae</taxon>
        <taxon>Niabella</taxon>
    </lineage>
</organism>
<dbReference type="InterPro" id="IPR036737">
    <property type="entry name" value="OmpA-like_sf"/>
</dbReference>
<dbReference type="PROSITE" id="PS51257">
    <property type="entry name" value="PROKAR_LIPOPROTEIN"/>
    <property type="match status" value="1"/>
</dbReference>
<dbReference type="Gene3D" id="3.30.1330.60">
    <property type="entry name" value="OmpA-like domain"/>
    <property type="match status" value="1"/>
</dbReference>
<reference evidence="1 2" key="1">
    <citation type="submission" date="2023-12" db="EMBL/GenBank/DDBJ databases">
        <title>Genome sequencing and assembly of bacterial species from a model synthetic community.</title>
        <authorList>
            <person name="Hogle S.L."/>
        </authorList>
    </citation>
    <scope>NUCLEOTIDE SEQUENCE [LARGE SCALE GENOMIC DNA]</scope>
    <source>
        <strain evidence="1 2">HAMBI_3031</strain>
    </source>
</reference>
<proteinExistence type="predicted"/>
<dbReference type="Proteomes" id="UP001325680">
    <property type="component" value="Chromosome"/>
</dbReference>
<keyword evidence="2" id="KW-1185">Reference proteome</keyword>